<gene>
    <name evidence="10" type="ORF">J2S75_002309</name>
</gene>
<evidence type="ECO:0000256" key="1">
    <source>
        <dbReference type="ARBA" id="ARBA00022670"/>
    </source>
</evidence>
<evidence type="ECO:0000313" key="10">
    <source>
        <dbReference type="EMBL" id="MDQ0303279.1"/>
    </source>
</evidence>
<keyword evidence="7" id="KW-0482">Metalloprotease</keyword>
<feature type="chain" id="PRO_5047257457" evidence="9">
    <location>
        <begin position="24"/>
        <end position="298"/>
    </location>
</feature>
<evidence type="ECO:0000256" key="5">
    <source>
        <dbReference type="ARBA" id="ARBA00022801"/>
    </source>
</evidence>
<dbReference type="Gene3D" id="3.30.1380.10">
    <property type="match status" value="1"/>
</dbReference>
<comment type="caution">
    <text evidence="10">The sequence shown here is derived from an EMBL/GenBank/DDBJ whole genome shotgun (WGS) entry which is preliminary data.</text>
</comment>
<name>A0ABU0BFM6_9HYPH</name>
<evidence type="ECO:0000313" key="11">
    <source>
        <dbReference type="Proteomes" id="UP001224682"/>
    </source>
</evidence>
<dbReference type="NCBIfam" id="NF006947">
    <property type="entry name" value="PRK09429.1"/>
    <property type="match status" value="1"/>
</dbReference>
<dbReference type="Proteomes" id="UP001224682">
    <property type="component" value="Unassembled WGS sequence"/>
</dbReference>
<feature type="signal peptide" evidence="9">
    <location>
        <begin position="1"/>
        <end position="23"/>
    </location>
</feature>
<keyword evidence="11" id="KW-1185">Reference proteome</keyword>
<dbReference type="InterPro" id="IPR009045">
    <property type="entry name" value="Zn_M74/Hedgehog-like"/>
</dbReference>
<dbReference type="PIRSF" id="PIRSF018455">
    <property type="entry name" value="MepA"/>
    <property type="match status" value="1"/>
</dbReference>
<keyword evidence="1" id="KW-0645">Protease</keyword>
<evidence type="ECO:0000256" key="9">
    <source>
        <dbReference type="SAM" id="SignalP"/>
    </source>
</evidence>
<evidence type="ECO:0000256" key="7">
    <source>
        <dbReference type="ARBA" id="ARBA00023049"/>
    </source>
</evidence>
<evidence type="ECO:0000256" key="2">
    <source>
        <dbReference type="ARBA" id="ARBA00022723"/>
    </source>
</evidence>
<keyword evidence="4" id="KW-0574">Periplasm</keyword>
<reference evidence="10 11" key="1">
    <citation type="submission" date="2023-07" db="EMBL/GenBank/DDBJ databases">
        <title>Genomic Encyclopedia of Type Strains, Phase IV (KMG-IV): sequencing the most valuable type-strain genomes for metagenomic binning, comparative biology and taxonomic classification.</title>
        <authorList>
            <person name="Goeker M."/>
        </authorList>
    </citation>
    <scope>NUCLEOTIDE SEQUENCE [LARGE SCALE GENOMIC DNA]</scope>
    <source>
        <strain evidence="10 11">DSM 2457</strain>
    </source>
</reference>
<dbReference type="EMBL" id="JAUSUI010000004">
    <property type="protein sequence ID" value="MDQ0303279.1"/>
    <property type="molecule type" value="Genomic_DNA"/>
</dbReference>
<dbReference type="InterPro" id="IPR005073">
    <property type="entry name" value="Peptidase_M74"/>
</dbReference>
<keyword evidence="2" id="KW-0479">Metal-binding</keyword>
<keyword evidence="5 10" id="KW-0378">Hydrolase</keyword>
<proteinExistence type="predicted"/>
<sequence length="298" mass="32427">MRRLRRAGLAALALVLAAGAAQGQTPEAGRLDTLPAKQVFGAAKAPAPLEARAIGFYSKGCLAGAQALPVNGATWQAMRLSRNRNWGHPNLIAFLERFAAAVPGVSQWPGILVGDMSQPRGGPMLTGHASHQIGLDADIWLTPMPKREFTRDEREKVAATMIVRKDRLDVDAAVWTQSHVAVIKAAAQDPEVERVLVNAAIKKALCRDAKGDRAWLQKVRPYWGHDYHMHVRLSCPEGAKDCRPQDPVTPGEGCGPELDWWFSDANLHPKPPATPPKPKPPMLMKDLPDACRQVVLAP</sequence>
<dbReference type="Pfam" id="PF03411">
    <property type="entry name" value="Peptidase_M74"/>
    <property type="match status" value="1"/>
</dbReference>
<protein>
    <submittedName>
        <fullName evidence="10">Penicillin-insensitive murein endopeptidase</fullName>
        <ecNumber evidence="10">3.4.24.-</ecNumber>
    </submittedName>
</protein>
<evidence type="ECO:0000256" key="4">
    <source>
        <dbReference type="ARBA" id="ARBA00022764"/>
    </source>
</evidence>
<keyword evidence="6" id="KW-0862">Zinc</keyword>
<dbReference type="SUPFAM" id="SSF55166">
    <property type="entry name" value="Hedgehog/DD-peptidase"/>
    <property type="match status" value="1"/>
</dbReference>
<feature type="compositionally biased region" description="Pro residues" evidence="8">
    <location>
        <begin position="269"/>
        <end position="281"/>
    </location>
</feature>
<evidence type="ECO:0000256" key="8">
    <source>
        <dbReference type="SAM" id="MobiDB-lite"/>
    </source>
</evidence>
<evidence type="ECO:0000256" key="6">
    <source>
        <dbReference type="ARBA" id="ARBA00022833"/>
    </source>
</evidence>
<accession>A0ABU0BFM6</accession>
<organism evidence="10 11">
    <name type="scientific">Ancylobacter polymorphus</name>
    <dbReference type="NCBI Taxonomy" id="223390"/>
    <lineage>
        <taxon>Bacteria</taxon>
        <taxon>Pseudomonadati</taxon>
        <taxon>Pseudomonadota</taxon>
        <taxon>Alphaproteobacteria</taxon>
        <taxon>Hyphomicrobiales</taxon>
        <taxon>Xanthobacteraceae</taxon>
        <taxon>Ancylobacter</taxon>
    </lineage>
</organism>
<dbReference type="RefSeq" id="WP_307019988.1">
    <property type="nucleotide sequence ID" value="NZ_JAUSUI010000004.1"/>
</dbReference>
<keyword evidence="3 9" id="KW-0732">Signal</keyword>
<feature type="region of interest" description="Disordered" evidence="8">
    <location>
        <begin position="265"/>
        <end position="286"/>
    </location>
</feature>
<dbReference type="EC" id="3.4.24.-" evidence="10"/>
<evidence type="ECO:0000256" key="3">
    <source>
        <dbReference type="ARBA" id="ARBA00022729"/>
    </source>
</evidence>
<dbReference type="GO" id="GO:0016787">
    <property type="term" value="F:hydrolase activity"/>
    <property type="evidence" value="ECO:0007669"/>
    <property type="project" value="UniProtKB-KW"/>
</dbReference>